<feature type="transmembrane region" description="Helical" evidence="1">
    <location>
        <begin position="25"/>
        <end position="46"/>
    </location>
</feature>
<dbReference type="Proteomes" id="UP000429811">
    <property type="component" value="Unassembled WGS sequence"/>
</dbReference>
<organism evidence="3 4">
    <name type="scientific">Flavonifractor plautii</name>
    <name type="common">Fusobacterium plautii</name>
    <dbReference type="NCBI Taxonomy" id="292800"/>
    <lineage>
        <taxon>Bacteria</taxon>
        <taxon>Bacillati</taxon>
        <taxon>Bacillota</taxon>
        <taxon>Clostridia</taxon>
        <taxon>Eubacteriales</taxon>
        <taxon>Oscillospiraceae</taxon>
        <taxon>Flavonifractor</taxon>
    </lineage>
</organism>
<protein>
    <submittedName>
        <fullName evidence="3">Uncharacterized protein</fullName>
    </submittedName>
</protein>
<name>A0A174QPV9_FLAPL</name>
<evidence type="ECO:0000313" key="3">
    <source>
        <dbReference type="EMBL" id="MSB49800.1"/>
    </source>
</evidence>
<keyword evidence="1" id="KW-0472">Membrane</keyword>
<accession>A0A174QPV9</accession>
<reference evidence="4 5" key="1">
    <citation type="journal article" date="2019" name="Nat. Med.">
        <title>A library of human gut bacterial isolates paired with longitudinal multiomics data enables mechanistic microbiome research.</title>
        <authorList>
            <person name="Poyet M."/>
            <person name="Groussin M."/>
            <person name="Gibbons S.M."/>
            <person name="Avila-Pacheco J."/>
            <person name="Jiang X."/>
            <person name="Kearney S.M."/>
            <person name="Perrotta A.R."/>
            <person name="Berdy B."/>
            <person name="Zhao S."/>
            <person name="Lieberman T.D."/>
            <person name="Swanson P.K."/>
            <person name="Smith M."/>
            <person name="Roesemann S."/>
            <person name="Alexander J.E."/>
            <person name="Rich S.A."/>
            <person name="Livny J."/>
            <person name="Vlamakis H."/>
            <person name="Clish C."/>
            <person name="Bullock K."/>
            <person name="Deik A."/>
            <person name="Scott J."/>
            <person name="Pierce K.A."/>
            <person name="Xavier R.J."/>
            <person name="Alm E.J."/>
        </authorList>
    </citation>
    <scope>NUCLEOTIDE SEQUENCE [LARGE SCALE GENOMIC DNA]</scope>
    <source>
        <strain evidence="2 5">BIOML-A2</strain>
        <strain evidence="3 4">BIOML-A5</strain>
    </source>
</reference>
<evidence type="ECO:0000313" key="4">
    <source>
        <dbReference type="Proteomes" id="UP000429811"/>
    </source>
</evidence>
<evidence type="ECO:0000313" key="2">
    <source>
        <dbReference type="EMBL" id="MSB22009.1"/>
    </source>
</evidence>
<dbReference type="Proteomes" id="UP000434475">
    <property type="component" value="Unassembled WGS sequence"/>
</dbReference>
<dbReference type="EMBL" id="WKPR01000031">
    <property type="protein sequence ID" value="MSB22009.1"/>
    <property type="molecule type" value="Genomic_DNA"/>
</dbReference>
<evidence type="ECO:0000313" key="5">
    <source>
        <dbReference type="Proteomes" id="UP000434475"/>
    </source>
</evidence>
<keyword evidence="1" id="KW-0812">Transmembrane</keyword>
<dbReference type="EMBL" id="WKPO01000021">
    <property type="protein sequence ID" value="MSB49800.1"/>
    <property type="molecule type" value="Genomic_DNA"/>
</dbReference>
<evidence type="ECO:0000256" key="1">
    <source>
        <dbReference type="SAM" id="Phobius"/>
    </source>
</evidence>
<dbReference type="AlphaFoldDB" id="A0A174QPV9"/>
<feature type="transmembrane region" description="Helical" evidence="1">
    <location>
        <begin position="141"/>
        <end position="163"/>
    </location>
</feature>
<gene>
    <name evidence="3" type="ORF">GKE90_14030</name>
    <name evidence="2" type="ORF">GKE97_21265</name>
</gene>
<keyword evidence="1" id="KW-1133">Transmembrane helix</keyword>
<proteinExistence type="predicted"/>
<sequence>MPGEVLKLSIQEALITMFTDDPVNWLKWAIVFAVLIGGYAIAVPLYKKVSHGVSWERKRDIAKSRDHVIKASLADKHPSGEVSRYDWHATYHYTIDGKERQYTAYFKHPSTPPLYLYLYYVDDPDKLFSCEEYHYENHKGLLLLPVIFLPWILAGIALVLLGVDLSGF</sequence>
<comment type="caution">
    <text evidence="3">The sequence shown here is derived from an EMBL/GenBank/DDBJ whole genome shotgun (WGS) entry which is preliminary data.</text>
</comment>